<accession>A0ABD4Z8M0</accession>
<evidence type="ECO:0000313" key="2">
    <source>
        <dbReference type="EMBL" id="MDK6029278.1"/>
    </source>
</evidence>
<dbReference type="SUPFAM" id="SSF46785">
    <property type="entry name" value="Winged helix' DNA-binding domain"/>
    <property type="match status" value="1"/>
</dbReference>
<dbReference type="AlphaFoldDB" id="A0ABD4Z8M0"/>
<keyword evidence="3" id="KW-1185">Reference proteome</keyword>
<proteinExistence type="predicted"/>
<dbReference type="RefSeq" id="WP_285274265.1">
    <property type="nucleotide sequence ID" value="NZ_JASNVW010000006.1"/>
</dbReference>
<dbReference type="InterPro" id="IPR036390">
    <property type="entry name" value="WH_DNA-bd_sf"/>
</dbReference>
<dbReference type="Proteomes" id="UP001529235">
    <property type="component" value="Unassembled WGS sequence"/>
</dbReference>
<organism evidence="2 3">
    <name type="scientific">Ignisphaera cupida</name>
    <dbReference type="NCBI Taxonomy" id="3050454"/>
    <lineage>
        <taxon>Archaea</taxon>
        <taxon>Thermoproteota</taxon>
        <taxon>Thermoprotei</taxon>
        <taxon>Desulfurococcales</taxon>
        <taxon>Desulfurococcaceae</taxon>
        <taxon>Ignisphaera</taxon>
    </lineage>
</organism>
<evidence type="ECO:0000259" key="1">
    <source>
        <dbReference type="SMART" id="SM00418"/>
    </source>
</evidence>
<gene>
    <name evidence="2" type="ORF">QPL79_07865</name>
</gene>
<sequence>MTPREKLLMILNALKDRIASPSDVISITGLPRYEVLASFHILEALNIVEVVYIRGNYKIYRLSDAGRKLLEILLNNKDIVFTVESSEKVQDANSVNHVTTNSVVEASTVAT</sequence>
<name>A0ABD4Z8M0_9CREN</name>
<comment type="caution">
    <text evidence="2">The sequence shown here is derived from an EMBL/GenBank/DDBJ whole genome shotgun (WGS) entry which is preliminary data.</text>
</comment>
<dbReference type="EMBL" id="JASNVW010000006">
    <property type="protein sequence ID" value="MDK6029278.1"/>
    <property type="molecule type" value="Genomic_DNA"/>
</dbReference>
<protein>
    <recommendedName>
        <fullName evidence="1">HTH arsR-type domain-containing protein</fullName>
    </recommendedName>
</protein>
<reference evidence="2 3" key="1">
    <citation type="submission" date="2023-05" db="EMBL/GenBank/DDBJ databases">
        <title>A new hyperthermophilic archaea 'Ignisphaera cupida' sp. nov. and description of the family 'Ignisphaeraceae' fam. nov.</title>
        <authorList>
            <person name="Podosokorskaya O.A."/>
            <person name="Elcheninov A.G."/>
            <person name="Klukina A."/>
            <person name="Merkel A.Y."/>
        </authorList>
    </citation>
    <scope>NUCLEOTIDE SEQUENCE [LARGE SCALE GENOMIC DNA]</scope>
    <source>
        <strain evidence="2 3">4213-co</strain>
    </source>
</reference>
<feature type="domain" description="HTH arsR-type" evidence="1">
    <location>
        <begin position="5"/>
        <end position="75"/>
    </location>
</feature>
<evidence type="ECO:0000313" key="3">
    <source>
        <dbReference type="Proteomes" id="UP001529235"/>
    </source>
</evidence>
<dbReference type="InterPro" id="IPR001845">
    <property type="entry name" value="HTH_ArsR_DNA-bd_dom"/>
</dbReference>
<dbReference type="SMART" id="SM00418">
    <property type="entry name" value="HTH_ARSR"/>
    <property type="match status" value="1"/>
</dbReference>